<gene>
    <name evidence="1" type="ORF">CITCOLO1_LOCUS803</name>
</gene>
<sequence>MLMATSKIMLDSVPPATLEDTIPTFRESIAEVPESSIFLPPNSDGLTTFDVNGIGARAPIPTSTFLNCMPKGPIRWKCIFGRTRTQYLGHWISAEQEKDPTVVN</sequence>
<reference evidence="1 2" key="1">
    <citation type="submission" date="2024-03" db="EMBL/GenBank/DDBJ databases">
        <authorList>
            <person name="Gkanogiannis A."/>
            <person name="Becerra Lopez-Lavalle L."/>
        </authorList>
    </citation>
    <scope>NUCLEOTIDE SEQUENCE [LARGE SCALE GENOMIC DNA]</scope>
</reference>
<dbReference type="Proteomes" id="UP001642487">
    <property type="component" value="Chromosome 1"/>
</dbReference>
<keyword evidence="2" id="KW-1185">Reference proteome</keyword>
<name>A0ABP0XM61_9ROSI</name>
<evidence type="ECO:0000313" key="2">
    <source>
        <dbReference type="Proteomes" id="UP001642487"/>
    </source>
</evidence>
<evidence type="ECO:0000313" key="1">
    <source>
        <dbReference type="EMBL" id="CAK9309257.1"/>
    </source>
</evidence>
<protein>
    <submittedName>
        <fullName evidence="1">Uncharacterized protein</fullName>
    </submittedName>
</protein>
<organism evidence="1 2">
    <name type="scientific">Citrullus colocynthis</name>
    <name type="common">colocynth</name>
    <dbReference type="NCBI Taxonomy" id="252529"/>
    <lineage>
        <taxon>Eukaryota</taxon>
        <taxon>Viridiplantae</taxon>
        <taxon>Streptophyta</taxon>
        <taxon>Embryophyta</taxon>
        <taxon>Tracheophyta</taxon>
        <taxon>Spermatophyta</taxon>
        <taxon>Magnoliopsida</taxon>
        <taxon>eudicotyledons</taxon>
        <taxon>Gunneridae</taxon>
        <taxon>Pentapetalae</taxon>
        <taxon>rosids</taxon>
        <taxon>fabids</taxon>
        <taxon>Cucurbitales</taxon>
        <taxon>Cucurbitaceae</taxon>
        <taxon>Benincaseae</taxon>
        <taxon>Citrullus</taxon>
    </lineage>
</organism>
<proteinExistence type="predicted"/>
<dbReference type="EMBL" id="OZ021735">
    <property type="protein sequence ID" value="CAK9309257.1"/>
    <property type="molecule type" value="Genomic_DNA"/>
</dbReference>
<accession>A0ABP0XM61</accession>